<evidence type="ECO:0000259" key="1">
    <source>
        <dbReference type="Pfam" id="PF03372"/>
    </source>
</evidence>
<evidence type="ECO:0000313" key="2">
    <source>
        <dbReference type="EMBL" id="KAF5474951.1"/>
    </source>
</evidence>
<dbReference type="EMBL" id="LIHL02000003">
    <property type="protein sequence ID" value="KAF5474951.1"/>
    <property type="molecule type" value="Genomic_DNA"/>
</dbReference>
<gene>
    <name evidence="2" type="ORF">F2P56_006803</name>
</gene>
<dbReference type="Gene3D" id="3.60.10.10">
    <property type="entry name" value="Endonuclease/exonuclease/phosphatase"/>
    <property type="match status" value="1"/>
</dbReference>
<accession>A0A834D505</accession>
<dbReference type="PANTHER" id="PTHR33710:SF13">
    <property type="entry name" value="ENDONUCLEASE_EXONUCLEASE_PHOSPHATASE FAMILY PROTEIN"/>
    <property type="match status" value="1"/>
</dbReference>
<dbReference type="AlphaFoldDB" id="A0A834D505"/>
<dbReference type="InterPro" id="IPR036691">
    <property type="entry name" value="Endo/exonu/phosph_ase_sf"/>
</dbReference>
<sequence length="487" mass="56532">MFWNIRGIGTSKKRLRSLVRVHKPSVLFLAEPFRDNSHLSYWRNYFSFSECLSNADKEGKIWCFWIAGLRVEVMGGSNQFISLMINSTVLISVVYAKCRYLERRVLWEDLLVFNTLQLPHVILGDFNIVRNDSERRGGCPRLLTAMDDFCSFIDNGGLVELPFLRNKYSWCNGQTGMARSWAQLDRSLCNLKFLEAFPSVHNQYLPRRSSDHSPMLLGLSDCLTRYGLSSFKFHFMWTTHEDFWPYVSSSWEVPMYGSGLWKLAGKLKRLKQALRTWNKEVFGWTSRHIKNIEMRVEEGETNLQERYSEDVEMDVLANKMELDVWLRREENRLAQQFKRDWILQGEASSSFFKALQTRNHNMVLEMNMNDGRILSNPEAIHEEACVYFHDFLKASQSNVLPNLADLISGEVSEEENNIFGGAPLLEEVKNALFSIPKDSSPSPDGFGSGFYQHCWSLVKNDLFEAITDFFSGIELPRFYTASHCFLY</sequence>
<organism evidence="2 3">
    <name type="scientific">Juglans regia</name>
    <name type="common">English walnut</name>
    <dbReference type="NCBI Taxonomy" id="51240"/>
    <lineage>
        <taxon>Eukaryota</taxon>
        <taxon>Viridiplantae</taxon>
        <taxon>Streptophyta</taxon>
        <taxon>Embryophyta</taxon>
        <taxon>Tracheophyta</taxon>
        <taxon>Spermatophyta</taxon>
        <taxon>Magnoliopsida</taxon>
        <taxon>eudicotyledons</taxon>
        <taxon>Gunneridae</taxon>
        <taxon>Pentapetalae</taxon>
        <taxon>rosids</taxon>
        <taxon>fabids</taxon>
        <taxon>Fagales</taxon>
        <taxon>Juglandaceae</taxon>
        <taxon>Juglans</taxon>
    </lineage>
</organism>
<dbReference type="Proteomes" id="UP000619265">
    <property type="component" value="Unassembled WGS sequence"/>
</dbReference>
<dbReference type="SUPFAM" id="SSF56219">
    <property type="entry name" value="DNase I-like"/>
    <property type="match status" value="1"/>
</dbReference>
<dbReference type="Gramene" id="Jr03_12670_p1">
    <property type="protein sequence ID" value="cds.Jr03_12670_p1"/>
    <property type="gene ID" value="Jr03_12670"/>
</dbReference>
<dbReference type="GO" id="GO:0003824">
    <property type="term" value="F:catalytic activity"/>
    <property type="evidence" value="ECO:0007669"/>
    <property type="project" value="InterPro"/>
</dbReference>
<name>A0A834D505_JUGRE</name>
<comment type="caution">
    <text evidence="2">The sequence shown here is derived from an EMBL/GenBank/DDBJ whole genome shotgun (WGS) entry which is preliminary data.</text>
</comment>
<protein>
    <recommendedName>
        <fullName evidence="1">Endonuclease/exonuclease/phosphatase domain-containing protein</fullName>
    </recommendedName>
</protein>
<evidence type="ECO:0000313" key="3">
    <source>
        <dbReference type="Proteomes" id="UP000619265"/>
    </source>
</evidence>
<proteinExistence type="predicted"/>
<dbReference type="Pfam" id="PF03372">
    <property type="entry name" value="Exo_endo_phos"/>
    <property type="match status" value="1"/>
</dbReference>
<dbReference type="InterPro" id="IPR005135">
    <property type="entry name" value="Endo/exonuclease/phosphatase"/>
</dbReference>
<reference evidence="2" key="1">
    <citation type="submission" date="2015-10" db="EMBL/GenBank/DDBJ databases">
        <authorList>
            <person name="Martinez-Garcia P.J."/>
            <person name="Crepeau M.W."/>
            <person name="Puiu D."/>
            <person name="Gonzalez-Ibeas D."/>
            <person name="Whalen J."/>
            <person name="Stevens K."/>
            <person name="Paul R."/>
            <person name="Butterfield T."/>
            <person name="Britton M."/>
            <person name="Reagan R."/>
            <person name="Chakraborty S."/>
            <person name="Walawage S.L."/>
            <person name="Vasquez-Gross H.A."/>
            <person name="Cardeno C."/>
            <person name="Famula R."/>
            <person name="Pratt K."/>
            <person name="Kuruganti S."/>
            <person name="Aradhya M.K."/>
            <person name="Leslie C.A."/>
            <person name="Dandekar A.M."/>
            <person name="Salzberg S.L."/>
            <person name="Wegrzyn J.L."/>
            <person name="Langley C.H."/>
            <person name="Neale D.B."/>
        </authorList>
    </citation>
    <scope>NUCLEOTIDE SEQUENCE</scope>
    <source>
        <tissue evidence="2">Leaves</tissue>
    </source>
</reference>
<reference evidence="2" key="2">
    <citation type="submission" date="2020-03" db="EMBL/GenBank/DDBJ databases">
        <title>Walnut 2.0.</title>
        <authorList>
            <person name="Marrano A."/>
            <person name="Britton M."/>
            <person name="Zimin A.V."/>
            <person name="Zaini P.A."/>
            <person name="Workman R."/>
            <person name="Puiu D."/>
            <person name="Bianco L."/>
            <person name="Allen B.J."/>
            <person name="Troggio M."/>
            <person name="Leslie C.A."/>
            <person name="Timp W."/>
            <person name="Dendekar A."/>
            <person name="Salzberg S.L."/>
            <person name="Neale D.B."/>
        </authorList>
    </citation>
    <scope>NUCLEOTIDE SEQUENCE</scope>
    <source>
        <tissue evidence="2">Leaves</tissue>
    </source>
</reference>
<feature type="domain" description="Endonuclease/exonuclease/phosphatase" evidence="1">
    <location>
        <begin position="1"/>
        <end position="212"/>
    </location>
</feature>
<dbReference type="PANTHER" id="PTHR33710">
    <property type="entry name" value="BNAC02G09200D PROTEIN"/>
    <property type="match status" value="1"/>
</dbReference>